<gene>
    <name evidence="4" type="ORF">SSS_1176</name>
</gene>
<dbReference type="InterPro" id="IPR020846">
    <property type="entry name" value="MFS_dom"/>
</dbReference>
<feature type="transmembrane region" description="Helical" evidence="2">
    <location>
        <begin position="162"/>
        <end position="184"/>
    </location>
</feature>
<keyword evidence="2" id="KW-0472">Membrane</keyword>
<feature type="transmembrane region" description="Helical" evidence="2">
    <location>
        <begin position="73"/>
        <end position="92"/>
    </location>
</feature>
<dbReference type="OrthoDB" id="6499973at2759"/>
<dbReference type="Proteomes" id="UP000070412">
    <property type="component" value="Unassembled WGS sequence"/>
</dbReference>
<dbReference type="GO" id="GO:0016020">
    <property type="term" value="C:membrane"/>
    <property type="evidence" value="ECO:0007669"/>
    <property type="project" value="UniProtKB-SubCell"/>
</dbReference>
<dbReference type="Gene3D" id="1.20.1250.20">
    <property type="entry name" value="MFS general substrate transporter like domains"/>
    <property type="match status" value="2"/>
</dbReference>
<name>A0A834REY1_SARSC</name>
<dbReference type="SUPFAM" id="SSF103473">
    <property type="entry name" value="MFS general substrate transporter"/>
    <property type="match status" value="1"/>
</dbReference>
<feature type="transmembrane region" description="Helical" evidence="2">
    <location>
        <begin position="131"/>
        <end position="150"/>
    </location>
</feature>
<keyword evidence="6" id="KW-1185">Reference proteome</keyword>
<reference evidence="5" key="3">
    <citation type="submission" date="2022-06" db="UniProtKB">
        <authorList>
            <consortium name="EnsemblMetazoa"/>
        </authorList>
    </citation>
    <scope>IDENTIFICATION</scope>
</reference>
<feature type="transmembrane region" description="Helical" evidence="2">
    <location>
        <begin position="379"/>
        <end position="399"/>
    </location>
</feature>
<feature type="transmembrane region" description="Helical" evidence="2">
    <location>
        <begin position="252"/>
        <end position="275"/>
    </location>
</feature>
<dbReference type="PANTHER" id="PTHR11360:SF303">
    <property type="entry name" value="MAJOR FACILITATOR SUPERFAMILY (MFS) PROFILE DOMAIN-CONTAINING PROTEIN"/>
    <property type="match status" value="1"/>
</dbReference>
<dbReference type="InterPro" id="IPR011701">
    <property type="entry name" value="MFS"/>
</dbReference>
<feature type="transmembrane region" description="Helical" evidence="2">
    <location>
        <begin position="98"/>
        <end position="119"/>
    </location>
</feature>
<feature type="transmembrane region" description="Helical" evidence="2">
    <location>
        <begin position="291"/>
        <end position="313"/>
    </location>
</feature>
<comment type="subcellular location">
    <subcellularLocation>
        <location evidence="1">Membrane</location>
        <topology evidence="1">Multi-pass membrane protein</topology>
    </subcellularLocation>
</comment>
<keyword evidence="2" id="KW-1133">Transmembrane helix</keyword>
<sequence length="437" mass="49139">MTMKRWLVAFCCAWINLFIFAVLRSSGLIYVQLIELFRSTHQQAAYSVSLIGSVASTTGLASAFLSHYFTPQTLIISGIILCSFSVSITAAAKSIYHVIVTLGILQGIGIGLVTCLLPSILTRHFTEQKSIALGISYAGATLGAFIFPLINQWMLNKFGFHLAMLLLGILMLPALIGAIFLIVFDRNSQVIINSSQHRQPFKSDAQSVCFKSVDGKIASIEKATNVESEDSDGFFRKLKHHILNDYRLLSNFYFFLCAFTYINFIIDFIAFIIILPDVAKEKNIDVSDSKWLLSIFAITDFIGRLLSGWLFYWKLTTEKFFYILSIFLLGLCMLLIVIVERWINFVLVTLLCGFVSGSQMILSPAILTNRFGSKNTAIAFGYENFICGIITIFLRPMIIGIKDVYGNYNCLGYILFISVIVNIALWSIHIIYRKFVK</sequence>
<dbReference type="GO" id="GO:0008028">
    <property type="term" value="F:monocarboxylic acid transmembrane transporter activity"/>
    <property type="evidence" value="ECO:0007669"/>
    <property type="project" value="TreeGrafter"/>
</dbReference>
<feature type="transmembrane region" description="Helical" evidence="2">
    <location>
        <begin position="411"/>
        <end position="432"/>
    </location>
</feature>
<feature type="transmembrane region" description="Helical" evidence="2">
    <location>
        <begin position="44"/>
        <end position="66"/>
    </location>
</feature>
<dbReference type="AlphaFoldDB" id="A0A834REY1"/>
<evidence type="ECO:0000313" key="5">
    <source>
        <dbReference type="EnsemblMetazoa" id="KAF7494242.1"/>
    </source>
</evidence>
<proteinExistence type="predicted"/>
<reference evidence="4" key="2">
    <citation type="submission" date="2020-01" db="EMBL/GenBank/DDBJ databases">
        <authorList>
            <person name="Korhonen P.K.K."/>
            <person name="Guangxu M.G."/>
            <person name="Wang T.W."/>
            <person name="Stroehlein A.J.S."/>
            <person name="Young N.D."/>
            <person name="Ang C.-S.A."/>
            <person name="Fernando D.W.F."/>
            <person name="Lu H.L."/>
            <person name="Taylor S.T."/>
            <person name="Ehtesham M.E.M."/>
            <person name="Najaraj S.H.N."/>
            <person name="Harsha G.H.G."/>
            <person name="Madugundu A.M."/>
            <person name="Renuse S.R."/>
            <person name="Holt D.H."/>
            <person name="Pandey A.P."/>
            <person name="Papenfuss A.P."/>
            <person name="Gasser R.B.G."/>
            <person name="Fischer K.F."/>
        </authorList>
    </citation>
    <scope>NUCLEOTIDE SEQUENCE</scope>
    <source>
        <strain evidence="4">SSS_KF_BRIS2020</strain>
    </source>
</reference>
<evidence type="ECO:0000313" key="4">
    <source>
        <dbReference type="EMBL" id="KAF7494242.1"/>
    </source>
</evidence>
<feature type="transmembrane region" description="Helical" evidence="2">
    <location>
        <begin position="7"/>
        <end position="32"/>
    </location>
</feature>
<dbReference type="EMBL" id="WVUK01000053">
    <property type="protein sequence ID" value="KAF7494242.1"/>
    <property type="molecule type" value="Genomic_DNA"/>
</dbReference>
<feature type="transmembrane region" description="Helical" evidence="2">
    <location>
        <begin position="345"/>
        <end position="367"/>
    </location>
</feature>
<protein>
    <submittedName>
        <fullName evidence="4">Monocarboxylate transporter 12</fullName>
    </submittedName>
</protein>
<dbReference type="EnsemblMetazoa" id="SSS_1176s_mrna">
    <property type="protein sequence ID" value="KAF7494242.1"/>
    <property type="gene ID" value="SSS_1176"/>
</dbReference>
<evidence type="ECO:0000259" key="3">
    <source>
        <dbReference type="PROSITE" id="PS50850"/>
    </source>
</evidence>
<evidence type="ECO:0000256" key="1">
    <source>
        <dbReference type="ARBA" id="ARBA00004141"/>
    </source>
</evidence>
<dbReference type="InterPro" id="IPR036259">
    <property type="entry name" value="MFS_trans_sf"/>
</dbReference>
<dbReference type="InterPro" id="IPR050327">
    <property type="entry name" value="Proton-linked_MCT"/>
</dbReference>
<evidence type="ECO:0000313" key="6">
    <source>
        <dbReference type="Proteomes" id="UP000070412"/>
    </source>
</evidence>
<organism evidence="4">
    <name type="scientific">Sarcoptes scabiei</name>
    <name type="common">Itch mite</name>
    <name type="synonym">Acarus scabiei</name>
    <dbReference type="NCBI Taxonomy" id="52283"/>
    <lineage>
        <taxon>Eukaryota</taxon>
        <taxon>Metazoa</taxon>
        <taxon>Ecdysozoa</taxon>
        <taxon>Arthropoda</taxon>
        <taxon>Chelicerata</taxon>
        <taxon>Arachnida</taxon>
        <taxon>Acari</taxon>
        <taxon>Acariformes</taxon>
        <taxon>Sarcoptiformes</taxon>
        <taxon>Astigmata</taxon>
        <taxon>Psoroptidia</taxon>
        <taxon>Sarcoptoidea</taxon>
        <taxon>Sarcoptidae</taxon>
        <taxon>Sarcoptinae</taxon>
        <taxon>Sarcoptes</taxon>
    </lineage>
</organism>
<keyword evidence="2" id="KW-0812">Transmembrane</keyword>
<evidence type="ECO:0000256" key="2">
    <source>
        <dbReference type="SAM" id="Phobius"/>
    </source>
</evidence>
<reference evidence="6" key="1">
    <citation type="journal article" date="2020" name="PLoS Negl. Trop. Dis.">
        <title>High-quality nuclear genome for Sarcoptes scabiei-A critical resource for a neglected parasite.</title>
        <authorList>
            <person name="Korhonen P.K."/>
            <person name="Gasser R.B."/>
            <person name="Ma G."/>
            <person name="Wang T."/>
            <person name="Stroehlein A.J."/>
            <person name="Young N.D."/>
            <person name="Ang C.S."/>
            <person name="Fernando D.D."/>
            <person name="Lu H.C."/>
            <person name="Taylor S."/>
            <person name="Reynolds S.L."/>
            <person name="Mofiz E."/>
            <person name="Najaraj S.H."/>
            <person name="Gowda H."/>
            <person name="Madugundu A."/>
            <person name="Renuse S."/>
            <person name="Holt D."/>
            <person name="Pandey A."/>
            <person name="Papenfuss A.T."/>
            <person name="Fischer K."/>
        </authorList>
    </citation>
    <scope>NUCLEOTIDE SEQUENCE [LARGE SCALE GENOMIC DNA]</scope>
</reference>
<dbReference type="PROSITE" id="PS50850">
    <property type="entry name" value="MFS"/>
    <property type="match status" value="1"/>
</dbReference>
<dbReference type="PANTHER" id="PTHR11360">
    <property type="entry name" value="MONOCARBOXYLATE TRANSPORTER"/>
    <property type="match status" value="1"/>
</dbReference>
<dbReference type="Pfam" id="PF07690">
    <property type="entry name" value="MFS_1"/>
    <property type="match status" value="1"/>
</dbReference>
<feature type="transmembrane region" description="Helical" evidence="2">
    <location>
        <begin position="320"/>
        <end position="339"/>
    </location>
</feature>
<accession>A0A834REY1</accession>
<feature type="domain" description="Major facilitator superfamily (MFS) profile" evidence="3">
    <location>
        <begin position="5"/>
        <end position="436"/>
    </location>
</feature>